<proteinExistence type="predicted"/>
<evidence type="ECO:0000313" key="2">
    <source>
        <dbReference type="Proteomes" id="UP000289734"/>
    </source>
</evidence>
<dbReference type="OrthoDB" id="1436588at2"/>
<dbReference type="AlphaFoldDB" id="A0A4Q1KHD7"/>
<gene>
    <name evidence="1" type="ORF">EQG68_13240</name>
</gene>
<reference evidence="2" key="1">
    <citation type="submission" date="2019-01" db="EMBL/GenBank/DDBJ databases">
        <title>Cytophagaceae bacterium strain CAR-16.</title>
        <authorList>
            <person name="Chen W.-M."/>
        </authorList>
    </citation>
    <scope>NUCLEOTIDE SEQUENCE [LARGE SCALE GENOMIC DNA]</scope>
    <source>
        <strain evidence="2">ICH-30</strain>
    </source>
</reference>
<protein>
    <submittedName>
        <fullName evidence="1">Uncharacterized protein</fullName>
    </submittedName>
</protein>
<name>A0A4Q1KHD7_9FLAO</name>
<evidence type="ECO:0000313" key="1">
    <source>
        <dbReference type="EMBL" id="RXR29148.1"/>
    </source>
</evidence>
<keyword evidence="2" id="KW-1185">Reference proteome</keyword>
<dbReference type="EMBL" id="SBKQ01000015">
    <property type="protein sequence ID" value="RXR29148.1"/>
    <property type="molecule type" value="Genomic_DNA"/>
</dbReference>
<accession>A0A4Q1KHD7</accession>
<organism evidence="1 2">
    <name type="scientific">Flavobacterium piscinae</name>
    <dbReference type="NCBI Taxonomy" id="2506424"/>
    <lineage>
        <taxon>Bacteria</taxon>
        <taxon>Pseudomonadati</taxon>
        <taxon>Bacteroidota</taxon>
        <taxon>Flavobacteriia</taxon>
        <taxon>Flavobacteriales</taxon>
        <taxon>Flavobacteriaceae</taxon>
        <taxon>Flavobacterium</taxon>
    </lineage>
</organism>
<comment type="caution">
    <text evidence="1">The sequence shown here is derived from an EMBL/GenBank/DDBJ whole genome shotgun (WGS) entry which is preliminary data.</text>
</comment>
<dbReference type="Proteomes" id="UP000289734">
    <property type="component" value="Unassembled WGS sequence"/>
</dbReference>
<sequence>MLVNTSYNEKKINEAINDLVGKPFGLMDNIKLNGIGSPRLDIIKTSEEIATLLSYDNNRNFCNIELRPKGIIIRFRSLLETFSLVIPFYKLVIFKPANSYTFHMDHHYISIDAPPKNKSVNSFIEKLNNFKTNNSPTYIDDL</sequence>